<evidence type="ECO:0000313" key="2">
    <source>
        <dbReference type="Proteomes" id="UP000187486"/>
    </source>
</evidence>
<evidence type="ECO:0000313" key="1">
    <source>
        <dbReference type="EMBL" id="OLZ54485.1"/>
    </source>
</evidence>
<protein>
    <submittedName>
        <fullName evidence="1">Uncharacterized protein</fullName>
    </submittedName>
</protein>
<dbReference type="OrthoDB" id="3827759at2"/>
<dbReference type="InterPro" id="IPR049799">
    <property type="entry name" value="SitI3-like"/>
</dbReference>
<dbReference type="STRING" id="76021.BS329_08115"/>
<dbReference type="RefSeq" id="WP_076157466.1">
    <property type="nucleotide sequence ID" value="NZ_JBEZVB010000002.1"/>
</dbReference>
<name>A0A1R0KYQ6_9PSEU</name>
<dbReference type="AlphaFoldDB" id="A0A1R0KYQ6"/>
<dbReference type="EMBL" id="MQUQ01000004">
    <property type="protein sequence ID" value="OLZ54485.1"/>
    <property type="molecule type" value="Genomic_DNA"/>
</dbReference>
<accession>A0A1R0KYQ6</accession>
<sequence length="160" mass="17848">MAISYSLELATRSSSETVAREIRDVARELGLFDPEVTAGKVLEQGVATKIGTWIRVVGTKPRPWNPVSADLGFTPTVSIAFQLDKEQDISRQQDDVIRLVSGLFARVSGDAVLHHQFEAIWLLRRDGVLTVSEQQDIWPPSRLAALSQPFHRQTHTFAEV</sequence>
<gene>
    <name evidence="1" type="ORF">BS329_08115</name>
</gene>
<dbReference type="NCBIfam" id="NF040657">
    <property type="entry name" value="immun_SitI3"/>
    <property type="match status" value="1"/>
</dbReference>
<comment type="caution">
    <text evidence="1">The sequence shown here is derived from an EMBL/GenBank/DDBJ whole genome shotgun (WGS) entry which is preliminary data.</text>
</comment>
<proteinExistence type="predicted"/>
<organism evidence="1 2">
    <name type="scientific">Amycolatopsis coloradensis</name>
    <dbReference type="NCBI Taxonomy" id="76021"/>
    <lineage>
        <taxon>Bacteria</taxon>
        <taxon>Bacillati</taxon>
        <taxon>Actinomycetota</taxon>
        <taxon>Actinomycetes</taxon>
        <taxon>Pseudonocardiales</taxon>
        <taxon>Pseudonocardiaceae</taxon>
        <taxon>Amycolatopsis</taxon>
    </lineage>
</organism>
<keyword evidence="2" id="KW-1185">Reference proteome</keyword>
<dbReference type="Proteomes" id="UP000187486">
    <property type="component" value="Unassembled WGS sequence"/>
</dbReference>
<reference evidence="1 2" key="1">
    <citation type="submission" date="2016-01" db="EMBL/GenBank/DDBJ databases">
        <title>Amycolatopsis coloradensis genome sequencing and assembly.</title>
        <authorList>
            <person name="Mayilraj S."/>
        </authorList>
    </citation>
    <scope>NUCLEOTIDE SEQUENCE [LARGE SCALE GENOMIC DNA]</scope>
    <source>
        <strain evidence="1 2">DSM 44225</strain>
    </source>
</reference>